<reference evidence="1" key="2">
    <citation type="journal article" date="2022" name="Proc. Natl. Acad. Sci. U.S.A.">
        <title>Diploid-dominant life cycles characterize the early evolution of Fungi.</title>
        <authorList>
            <person name="Amses K.R."/>
            <person name="Simmons D.R."/>
            <person name="Longcore J.E."/>
            <person name="Mondo S.J."/>
            <person name="Seto K."/>
            <person name="Jeronimo G.H."/>
            <person name="Bonds A.E."/>
            <person name="Quandt C.A."/>
            <person name="Davis W.J."/>
            <person name="Chang Y."/>
            <person name="Federici B.A."/>
            <person name="Kuo A."/>
            <person name="LaButti K."/>
            <person name="Pangilinan J."/>
            <person name="Andreopoulos W."/>
            <person name="Tritt A."/>
            <person name="Riley R."/>
            <person name="Hundley H."/>
            <person name="Johnson J."/>
            <person name="Lipzen A."/>
            <person name="Barry K."/>
            <person name="Lang B.F."/>
            <person name="Cuomo C.A."/>
            <person name="Buchler N.E."/>
            <person name="Grigoriev I.V."/>
            <person name="Spatafora J.W."/>
            <person name="Stajich J.E."/>
            <person name="James T.Y."/>
        </authorList>
    </citation>
    <scope>NUCLEOTIDE SEQUENCE</scope>
    <source>
        <strain evidence="1">AG</strain>
    </source>
</reference>
<comment type="caution">
    <text evidence="1">The sequence shown here is derived from an EMBL/GenBank/DDBJ whole genome shotgun (WGS) entry which is preliminary data.</text>
</comment>
<dbReference type="AlphaFoldDB" id="A0AAD5E1E4"/>
<protein>
    <submittedName>
        <fullName evidence="1">Uncharacterized protein</fullName>
    </submittedName>
</protein>
<dbReference type="RefSeq" id="XP_051440013.1">
    <property type="nucleotide sequence ID" value="XM_051592699.1"/>
</dbReference>
<sequence length="59" mass="6919">MFIFSGECLSYIDSNSPCDIYALSSILLSPWIADLSIWCKRDSKIYAICFYDKKYVHFH</sequence>
<evidence type="ECO:0000313" key="2">
    <source>
        <dbReference type="Proteomes" id="UP001206595"/>
    </source>
</evidence>
<dbReference type="EMBL" id="MU621011">
    <property type="protein sequence ID" value="KAI8575007.1"/>
    <property type="molecule type" value="Genomic_DNA"/>
</dbReference>
<accession>A0AAD5E1E4</accession>
<keyword evidence="2" id="KW-1185">Reference proteome</keyword>
<dbReference type="GeneID" id="75918041"/>
<name>A0AAD5E1E4_UMBRA</name>
<proteinExistence type="predicted"/>
<reference evidence="1" key="1">
    <citation type="submission" date="2021-06" db="EMBL/GenBank/DDBJ databases">
        <authorList>
            <consortium name="DOE Joint Genome Institute"/>
            <person name="Mondo S.J."/>
            <person name="Amses K.R."/>
            <person name="Simmons D.R."/>
            <person name="Longcore J.E."/>
            <person name="Seto K."/>
            <person name="Alves G.H."/>
            <person name="Bonds A.E."/>
            <person name="Quandt C.A."/>
            <person name="Davis W.J."/>
            <person name="Chang Y."/>
            <person name="Letcher P.M."/>
            <person name="Powell M.J."/>
            <person name="Kuo A."/>
            <person name="Labutti K."/>
            <person name="Pangilinan J."/>
            <person name="Andreopoulos W."/>
            <person name="Tritt A."/>
            <person name="Riley R."/>
            <person name="Hundley H."/>
            <person name="Johnson J."/>
            <person name="Lipzen A."/>
            <person name="Barry K."/>
            <person name="Berbee M.L."/>
            <person name="Buchler N.E."/>
            <person name="Grigoriev I.V."/>
            <person name="Spatafora J.W."/>
            <person name="Stajich J.E."/>
            <person name="James T.Y."/>
        </authorList>
    </citation>
    <scope>NUCLEOTIDE SEQUENCE</scope>
    <source>
        <strain evidence="1">AG</strain>
    </source>
</reference>
<gene>
    <name evidence="1" type="ORF">K450DRAFT_263776</name>
</gene>
<dbReference type="Proteomes" id="UP001206595">
    <property type="component" value="Unassembled WGS sequence"/>
</dbReference>
<evidence type="ECO:0000313" key="1">
    <source>
        <dbReference type="EMBL" id="KAI8575007.1"/>
    </source>
</evidence>
<organism evidence="1 2">
    <name type="scientific">Umbelopsis ramanniana AG</name>
    <dbReference type="NCBI Taxonomy" id="1314678"/>
    <lineage>
        <taxon>Eukaryota</taxon>
        <taxon>Fungi</taxon>
        <taxon>Fungi incertae sedis</taxon>
        <taxon>Mucoromycota</taxon>
        <taxon>Mucoromycotina</taxon>
        <taxon>Umbelopsidomycetes</taxon>
        <taxon>Umbelopsidales</taxon>
        <taxon>Umbelopsidaceae</taxon>
        <taxon>Umbelopsis</taxon>
    </lineage>
</organism>